<dbReference type="InterPro" id="IPR000700">
    <property type="entry name" value="PAS-assoc_C"/>
</dbReference>
<dbReference type="InterPro" id="IPR035965">
    <property type="entry name" value="PAS-like_dom_sf"/>
</dbReference>
<dbReference type="SMART" id="SM00091">
    <property type="entry name" value="PAS"/>
    <property type="match status" value="2"/>
</dbReference>
<keyword evidence="9" id="KW-1185">Reference proteome</keyword>
<dbReference type="KEGG" id="alp:LPB137_04355"/>
<dbReference type="InterPro" id="IPR000014">
    <property type="entry name" value="PAS"/>
</dbReference>
<dbReference type="InterPro" id="IPR003607">
    <property type="entry name" value="HD/PDEase_dom"/>
</dbReference>
<dbReference type="SUPFAM" id="SSF55785">
    <property type="entry name" value="PYP-like sensor domain (PAS domain)"/>
    <property type="match status" value="2"/>
</dbReference>
<dbReference type="GO" id="GO:0000160">
    <property type="term" value="P:phosphorelay signal transduction system"/>
    <property type="evidence" value="ECO:0007669"/>
    <property type="project" value="InterPro"/>
</dbReference>
<dbReference type="PROSITE" id="PS51831">
    <property type="entry name" value="HD"/>
    <property type="match status" value="1"/>
</dbReference>
<sequence length="594" mass="68642">MDNKKFLKKLNILYVEDSLKTAEMFTKILKRMFANVYTASNGKIGLQLYKDNPIDIIVSDINMPIMDGLIMCKHIREENKDIPIILTTARNETDTLLEAIELNINHYLIKPIILNQLVNKLYKVCEKIQAEETKNLLKQYKNVVDKNLIVKKFDLEGKNTYINKQYEILSNYTKDELLGSKFDFDVIKDTSIEKTYEIWEALKNKKTWEGKLKKRTKYNQEYIVSASFSPILDFNNNIIEYISLSKDITDSEVLNNSLISEIDTYKGDVTSKRHLLNEYQNMVNHSNLLVKIDTNLKITYVNKKFLEVTNYDTSDLIQKDISFILSNLEKEDISLILESLIANKNIQKIVTFKNEEAISYINFNFTIIKDQFGNTLEYVALGNDITETINLHQEIEDTQKDVIFTLGSIAESRSNETANHVKRVAEYSYILAKKYGLEEKEAQLLKIASPMHDIGKVGIPDSILNKPGKLTQDEFHIMKSHAEIGYEMLKNSNREILKAAAKVSYEHHEKWDGSGYPRRLKGDNIHIYGRITAIADVFDALGSARCYKEAWPLKKVLDLIKNESGKHFDPKLVDLMLDNLDDFLLVRDSYIDKF</sequence>
<dbReference type="SMART" id="SM00448">
    <property type="entry name" value="REC"/>
    <property type="match status" value="1"/>
</dbReference>
<dbReference type="PROSITE" id="PS50112">
    <property type="entry name" value="PAS"/>
    <property type="match status" value="1"/>
</dbReference>
<dbReference type="Proteomes" id="UP000186074">
    <property type="component" value="Chromosome"/>
</dbReference>
<organism evidence="8 9">
    <name type="scientific">Poseidonibacter parvus</name>
    <dbReference type="NCBI Taxonomy" id="1850254"/>
    <lineage>
        <taxon>Bacteria</taxon>
        <taxon>Pseudomonadati</taxon>
        <taxon>Campylobacterota</taxon>
        <taxon>Epsilonproteobacteria</taxon>
        <taxon>Campylobacterales</taxon>
        <taxon>Arcobacteraceae</taxon>
        <taxon>Poseidonibacter</taxon>
    </lineage>
</organism>
<dbReference type="CDD" id="cd00077">
    <property type="entry name" value="HDc"/>
    <property type="match status" value="1"/>
</dbReference>
<dbReference type="Gene3D" id="3.30.450.20">
    <property type="entry name" value="PAS domain"/>
    <property type="match status" value="2"/>
</dbReference>
<dbReference type="CDD" id="cd00130">
    <property type="entry name" value="PAS"/>
    <property type="match status" value="2"/>
</dbReference>
<dbReference type="AlphaFoldDB" id="A0A1P8KKS8"/>
<dbReference type="STRING" id="1850254.LPB137_04355"/>
<feature type="domain" description="HD-GYP" evidence="7">
    <location>
        <begin position="395"/>
        <end position="592"/>
    </location>
</feature>
<dbReference type="GO" id="GO:0009214">
    <property type="term" value="P:cyclic nucleotide catabolic process"/>
    <property type="evidence" value="ECO:0007669"/>
    <property type="project" value="UniProtKB-ARBA"/>
</dbReference>
<dbReference type="PROSITE" id="PS51832">
    <property type="entry name" value="HD_GYP"/>
    <property type="match status" value="1"/>
</dbReference>
<reference evidence="8 9" key="1">
    <citation type="submission" date="2017-01" db="EMBL/GenBank/DDBJ databases">
        <title>Genome sequencing of Arcobacter sp. LPB0137.</title>
        <authorList>
            <person name="Lee G.-W."/>
            <person name="Yi H."/>
        </authorList>
    </citation>
    <scope>NUCLEOTIDE SEQUENCE [LARGE SCALE GENOMIC DNA]</scope>
    <source>
        <strain evidence="8 9">LPB0137</strain>
    </source>
</reference>
<feature type="domain" description="Response regulatory" evidence="3">
    <location>
        <begin position="11"/>
        <end position="125"/>
    </location>
</feature>
<dbReference type="Gene3D" id="3.40.50.2300">
    <property type="match status" value="1"/>
</dbReference>
<evidence type="ECO:0000256" key="1">
    <source>
        <dbReference type="ARBA" id="ARBA00022801"/>
    </source>
</evidence>
<dbReference type="InterPro" id="IPR037522">
    <property type="entry name" value="HD_GYP_dom"/>
</dbReference>
<feature type="domain" description="HD" evidence="6">
    <location>
        <begin position="417"/>
        <end position="541"/>
    </location>
</feature>
<dbReference type="Gene3D" id="1.10.3210.10">
    <property type="entry name" value="Hypothetical protein af1432"/>
    <property type="match status" value="1"/>
</dbReference>
<evidence type="ECO:0000259" key="6">
    <source>
        <dbReference type="PROSITE" id="PS51831"/>
    </source>
</evidence>
<evidence type="ECO:0000259" key="7">
    <source>
        <dbReference type="PROSITE" id="PS51832"/>
    </source>
</evidence>
<feature type="modified residue" description="4-aspartylphosphate" evidence="2">
    <location>
        <position position="60"/>
    </location>
</feature>
<proteinExistence type="predicted"/>
<dbReference type="CDD" id="cd00156">
    <property type="entry name" value="REC"/>
    <property type="match status" value="1"/>
</dbReference>
<dbReference type="RefSeq" id="WP_076084868.1">
    <property type="nucleotide sequence ID" value="NZ_CP019070.1"/>
</dbReference>
<dbReference type="InterPro" id="IPR011006">
    <property type="entry name" value="CheY-like_superfamily"/>
</dbReference>
<dbReference type="PROSITE" id="PS50110">
    <property type="entry name" value="RESPONSE_REGULATORY"/>
    <property type="match status" value="1"/>
</dbReference>
<dbReference type="SUPFAM" id="SSF52172">
    <property type="entry name" value="CheY-like"/>
    <property type="match status" value="1"/>
</dbReference>
<keyword evidence="1" id="KW-0378">Hydrolase</keyword>
<evidence type="ECO:0000259" key="4">
    <source>
        <dbReference type="PROSITE" id="PS50112"/>
    </source>
</evidence>
<evidence type="ECO:0000313" key="9">
    <source>
        <dbReference type="Proteomes" id="UP000186074"/>
    </source>
</evidence>
<dbReference type="SUPFAM" id="SSF109604">
    <property type="entry name" value="HD-domain/PDEase-like"/>
    <property type="match status" value="1"/>
</dbReference>
<dbReference type="InterPro" id="IPR006674">
    <property type="entry name" value="HD_domain"/>
</dbReference>
<dbReference type="PANTHER" id="PTHR45228">
    <property type="entry name" value="CYCLIC DI-GMP PHOSPHODIESTERASE TM_0186-RELATED"/>
    <property type="match status" value="1"/>
</dbReference>
<dbReference type="FunFam" id="1.10.3210.10:FF:000018">
    <property type="entry name" value="Two-component system response regulator"/>
    <property type="match status" value="1"/>
</dbReference>
<protein>
    <recommendedName>
        <fullName evidence="10">Response regulator receiver protein</fullName>
    </recommendedName>
</protein>
<evidence type="ECO:0000259" key="5">
    <source>
        <dbReference type="PROSITE" id="PS50113"/>
    </source>
</evidence>
<dbReference type="PROSITE" id="PS50113">
    <property type="entry name" value="PAC"/>
    <property type="match status" value="1"/>
</dbReference>
<dbReference type="GO" id="GO:0004112">
    <property type="term" value="F:cyclic-nucleotide phosphodiesterase activity"/>
    <property type="evidence" value="ECO:0007669"/>
    <property type="project" value="UniProtKB-ARBA"/>
</dbReference>
<dbReference type="Pfam" id="PF13426">
    <property type="entry name" value="PAS_9"/>
    <property type="match status" value="2"/>
</dbReference>
<dbReference type="NCBIfam" id="TIGR00229">
    <property type="entry name" value="sensory_box"/>
    <property type="match status" value="2"/>
</dbReference>
<dbReference type="InterPro" id="IPR052020">
    <property type="entry name" value="Cyclic_di-GMP/3'3'-cGAMP_PDE"/>
</dbReference>
<evidence type="ECO:0008006" key="10">
    <source>
        <dbReference type="Google" id="ProtNLM"/>
    </source>
</evidence>
<feature type="domain" description="PAC" evidence="5">
    <location>
        <begin position="206"/>
        <end position="260"/>
    </location>
</feature>
<dbReference type="Pfam" id="PF13487">
    <property type="entry name" value="HD_5"/>
    <property type="match status" value="1"/>
</dbReference>
<keyword evidence="2" id="KW-0597">Phosphoprotein</keyword>
<evidence type="ECO:0000256" key="2">
    <source>
        <dbReference type="PROSITE-ProRule" id="PRU00169"/>
    </source>
</evidence>
<dbReference type="SMART" id="SM00471">
    <property type="entry name" value="HDc"/>
    <property type="match status" value="1"/>
</dbReference>
<evidence type="ECO:0000259" key="3">
    <source>
        <dbReference type="PROSITE" id="PS50110"/>
    </source>
</evidence>
<dbReference type="EMBL" id="CP019070">
    <property type="protein sequence ID" value="APW65126.1"/>
    <property type="molecule type" value="Genomic_DNA"/>
</dbReference>
<evidence type="ECO:0000313" key="8">
    <source>
        <dbReference type="EMBL" id="APW65126.1"/>
    </source>
</evidence>
<accession>A0A1P8KKS8</accession>
<dbReference type="Pfam" id="PF00072">
    <property type="entry name" value="Response_reg"/>
    <property type="match status" value="1"/>
</dbReference>
<dbReference type="InterPro" id="IPR001789">
    <property type="entry name" value="Sig_transdc_resp-reg_receiver"/>
</dbReference>
<gene>
    <name evidence="8" type="ORF">LPB137_04355</name>
</gene>
<dbReference type="PANTHER" id="PTHR45228:SF9">
    <property type="entry name" value="3'3'-CGAMP-SPECIFIC PHOSPHODIESTERASE 2"/>
    <property type="match status" value="1"/>
</dbReference>
<feature type="domain" description="PAS" evidence="4">
    <location>
        <begin position="289"/>
        <end position="340"/>
    </location>
</feature>
<name>A0A1P8KKS8_9BACT</name>